<dbReference type="GO" id="GO:0004048">
    <property type="term" value="F:anthranilate phosphoribosyltransferase activity"/>
    <property type="evidence" value="ECO:0007669"/>
    <property type="project" value="InterPro"/>
</dbReference>
<keyword evidence="7" id="KW-1185">Reference proteome</keyword>
<feature type="domain" description="Glycosyl transferase family 3" evidence="5">
    <location>
        <begin position="76"/>
        <end position="236"/>
    </location>
</feature>
<keyword evidence="2" id="KW-0808">Transferase</keyword>
<keyword evidence="3" id="KW-0028">Amino-acid biosynthesis</keyword>
<dbReference type="GO" id="GO:0000162">
    <property type="term" value="P:L-tryptophan biosynthetic process"/>
    <property type="evidence" value="ECO:0007669"/>
    <property type="project" value="UniProtKB-KW"/>
</dbReference>
<evidence type="ECO:0000256" key="4">
    <source>
        <dbReference type="ARBA" id="ARBA00023141"/>
    </source>
</evidence>
<keyword evidence="3" id="KW-0822">Tryptophan biosynthesis</keyword>
<evidence type="ECO:0000259" key="5">
    <source>
        <dbReference type="Pfam" id="PF00591"/>
    </source>
</evidence>
<dbReference type="PANTHER" id="PTHR43285">
    <property type="entry name" value="ANTHRANILATE PHOSPHORIBOSYLTRANSFERASE"/>
    <property type="match status" value="1"/>
</dbReference>
<dbReference type="PANTHER" id="PTHR43285:SF2">
    <property type="entry name" value="ANTHRANILATE PHOSPHORIBOSYLTRANSFERASE"/>
    <property type="match status" value="1"/>
</dbReference>
<gene>
    <name evidence="6" type="ORF">BJP25_05835</name>
</gene>
<evidence type="ECO:0000313" key="7">
    <source>
        <dbReference type="Proteomes" id="UP000186040"/>
    </source>
</evidence>
<dbReference type="GO" id="GO:0005829">
    <property type="term" value="C:cytosol"/>
    <property type="evidence" value="ECO:0007669"/>
    <property type="project" value="TreeGrafter"/>
</dbReference>
<dbReference type="InterPro" id="IPR005940">
    <property type="entry name" value="Anthranilate_Pribosyl_Tfrase"/>
</dbReference>
<dbReference type="STRING" id="1193682.BJP25_05835"/>
<evidence type="ECO:0000256" key="1">
    <source>
        <dbReference type="ARBA" id="ARBA00022676"/>
    </source>
</evidence>
<evidence type="ECO:0000256" key="3">
    <source>
        <dbReference type="ARBA" id="ARBA00022822"/>
    </source>
</evidence>
<protein>
    <recommendedName>
        <fullName evidence="5">Glycosyl transferase family 3 domain-containing protein</fullName>
    </recommendedName>
</protein>
<name>A0A1Q9LC94_9PSEU</name>
<dbReference type="Proteomes" id="UP000186040">
    <property type="component" value="Unassembled WGS sequence"/>
</dbReference>
<dbReference type="InterPro" id="IPR000312">
    <property type="entry name" value="Glycosyl_Trfase_fam3"/>
</dbReference>
<organism evidence="6 7">
    <name type="scientific">Actinokineospora bangkokensis</name>
    <dbReference type="NCBI Taxonomy" id="1193682"/>
    <lineage>
        <taxon>Bacteria</taxon>
        <taxon>Bacillati</taxon>
        <taxon>Actinomycetota</taxon>
        <taxon>Actinomycetes</taxon>
        <taxon>Pseudonocardiales</taxon>
        <taxon>Pseudonocardiaceae</taxon>
        <taxon>Actinokineospora</taxon>
    </lineage>
</organism>
<evidence type="ECO:0000313" key="6">
    <source>
        <dbReference type="EMBL" id="OLR89625.1"/>
    </source>
</evidence>
<keyword evidence="1" id="KW-0328">Glycosyltransferase</keyword>
<dbReference type="SUPFAM" id="SSF52418">
    <property type="entry name" value="Nucleoside phosphorylase/phosphoribosyltransferase catalytic domain"/>
    <property type="match status" value="1"/>
</dbReference>
<keyword evidence="4" id="KW-0057">Aromatic amino acid biosynthesis</keyword>
<dbReference type="EMBL" id="MKQR01000032">
    <property type="protein sequence ID" value="OLR89625.1"/>
    <property type="molecule type" value="Genomic_DNA"/>
</dbReference>
<proteinExistence type="predicted"/>
<dbReference type="InterPro" id="IPR035902">
    <property type="entry name" value="Nuc_phospho_transferase"/>
</dbReference>
<dbReference type="Pfam" id="PF00591">
    <property type="entry name" value="Glycos_transf_3"/>
    <property type="match status" value="1"/>
</dbReference>
<evidence type="ECO:0000256" key="2">
    <source>
        <dbReference type="ARBA" id="ARBA00022679"/>
    </source>
</evidence>
<dbReference type="Gene3D" id="3.40.1030.10">
    <property type="entry name" value="Nucleoside phosphorylase/phosphoribosyltransferase catalytic domain"/>
    <property type="match status" value="1"/>
</dbReference>
<accession>A0A1Q9LC94</accession>
<reference evidence="6 7" key="1">
    <citation type="submission" date="2016-10" db="EMBL/GenBank/DDBJ databases">
        <title>The Draft Genome Sequence of Actinokineospora bangkokensis 44EHWT reveals the biosynthetic pathway of antifungal compounds Thailandins with unusual extender unit butylmalonyl-CoA.</title>
        <authorList>
            <person name="Greule A."/>
            <person name="Intra B."/>
            <person name="Flemming S."/>
            <person name="Rommel M.G."/>
            <person name="Panbangred W."/>
            <person name="Bechthold A."/>
        </authorList>
    </citation>
    <scope>NUCLEOTIDE SEQUENCE [LARGE SCALE GENOMIC DNA]</scope>
    <source>
        <strain evidence="6 7">44EHW</strain>
    </source>
</reference>
<sequence length="335" mass="33342">MLALLDRGADPGAGVDATAWHSLWDAVAAGALPRGEAVALLASLATLRPAPATAAAFARSLAERGPRLGPAFPGSVNVVGTGGGPRTFNISTAAAFTAAAAGTPVVKTGSRARTSAHGSYDLLDRLGVPRTRSHEETAEVLDRCGVAFAGDFAYPAELRALVGAVLPLPPAAVAGFVNLLGPLLAAVPVAAQVTGVSDRSALPLLRAAADAAVPHPVWLCSNAAGVDELLGFADDTIDTGGGPEPVPGGTGSLAPLRPVPDADLVDHFLDVLCGRGHPGAVAAVRLNAAALVRAADPAVSWVEALAMADDAVRSGAAAALVRQARAGRPVAVARG</sequence>
<dbReference type="AlphaFoldDB" id="A0A1Q9LC94"/>
<dbReference type="OrthoDB" id="5145355at2"/>
<comment type="caution">
    <text evidence="6">The sequence shown here is derived from an EMBL/GenBank/DDBJ whole genome shotgun (WGS) entry which is preliminary data.</text>
</comment>